<proteinExistence type="predicted"/>
<dbReference type="Proteomes" id="UP000187429">
    <property type="component" value="Unassembled WGS sequence"/>
</dbReference>
<name>A0A1R1YKC9_9FUNG</name>
<evidence type="ECO:0000259" key="1">
    <source>
        <dbReference type="PROSITE" id="PS50994"/>
    </source>
</evidence>
<comment type="caution">
    <text evidence="2">The sequence shown here is derived from an EMBL/GenBank/DDBJ whole genome shotgun (WGS) entry which is preliminary data.</text>
</comment>
<sequence>MISDQGSNLISTTVKNFYQYSGIKNTPVTLYVPQANGQVERTIQTLKGTNRKLVKAEFHNWGGYFWKALMNIRTNYHRNIGRTPAELVYGKQLMTPAVWDSGKMMDEKELSLTDRMKDLTLKFPEVMKNAHNRALVFKGYDKARYDQSIRPRIFCVVDQVLHKTEKKKGTFGDLAVGPYSKIRVLGKGRCRLVDPNSHQ</sequence>
<dbReference type="InterPro" id="IPR050951">
    <property type="entry name" value="Retrovirus_Pol_polyprotein"/>
</dbReference>
<dbReference type="InterPro" id="IPR036397">
    <property type="entry name" value="RNaseH_sf"/>
</dbReference>
<gene>
    <name evidence="2" type="ORF">AYI69_g3197</name>
</gene>
<dbReference type="InterPro" id="IPR001584">
    <property type="entry name" value="Integrase_cat-core"/>
</dbReference>
<dbReference type="SUPFAM" id="SSF53098">
    <property type="entry name" value="Ribonuclease H-like"/>
    <property type="match status" value="1"/>
</dbReference>
<dbReference type="EMBL" id="LSSM01001050">
    <property type="protein sequence ID" value="OMJ27371.1"/>
    <property type="molecule type" value="Genomic_DNA"/>
</dbReference>
<evidence type="ECO:0000313" key="3">
    <source>
        <dbReference type="Proteomes" id="UP000187429"/>
    </source>
</evidence>
<dbReference type="AlphaFoldDB" id="A0A1R1YKC9"/>
<organism evidence="2 3">
    <name type="scientific">Smittium culicis</name>
    <dbReference type="NCBI Taxonomy" id="133412"/>
    <lineage>
        <taxon>Eukaryota</taxon>
        <taxon>Fungi</taxon>
        <taxon>Fungi incertae sedis</taxon>
        <taxon>Zoopagomycota</taxon>
        <taxon>Kickxellomycotina</taxon>
        <taxon>Harpellomycetes</taxon>
        <taxon>Harpellales</taxon>
        <taxon>Legeriomycetaceae</taxon>
        <taxon>Smittium</taxon>
    </lineage>
</organism>
<dbReference type="PANTHER" id="PTHR37984:SF5">
    <property type="entry name" value="PROTEIN NYNRIN-LIKE"/>
    <property type="match status" value="1"/>
</dbReference>
<dbReference type="GO" id="GO:0015074">
    <property type="term" value="P:DNA integration"/>
    <property type="evidence" value="ECO:0007669"/>
    <property type="project" value="InterPro"/>
</dbReference>
<dbReference type="InterPro" id="IPR012337">
    <property type="entry name" value="RNaseH-like_sf"/>
</dbReference>
<dbReference type="PROSITE" id="PS50994">
    <property type="entry name" value="INTEGRASE"/>
    <property type="match status" value="1"/>
</dbReference>
<keyword evidence="3" id="KW-1185">Reference proteome</keyword>
<dbReference type="PANTHER" id="PTHR37984">
    <property type="entry name" value="PROTEIN CBG26694"/>
    <property type="match status" value="1"/>
</dbReference>
<protein>
    <submittedName>
        <fullName evidence="2">Transposon Ty3-I Gag-Pol polyprotein</fullName>
    </submittedName>
</protein>
<feature type="domain" description="Integrase catalytic" evidence="1">
    <location>
        <begin position="1"/>
        <end position="92"/>
    </location>
</feature>
<accession>A0A1R1YKC9</accession>
<dbReference type="GO" id="GO:0005634">
    <property type="term" value="C:nucleus"/>
    <property type="evidence" value="ECO:0007669"/>
    <property type="project" value="UniProtKB-ARBA"/>
</dbReference>
<dbReference type="GO" id="GO:0003676">
    <property type="term" value="F:nucleic acid binding"/>
    <property type="evidence" value="ECO:0007669"/>
    <property type="project" value="InterPro"/>
</dbReference>
<dbReference type="OrthoDB" id="5592268at2759"/>
<dbReference type="Gene3D" id="3.30.420.10">
    <property type="entry name" value="Ribonuclease H-like superfamily/Ribonuclease H"/>
    <property type="match status" value="1"/>
</dbReference>
<evidence type="ECO:0000313" key="2">
    <source>
        <dbReference type="EMBL" id="OMJ27371.1"/>
    </source>
</evidence>
<reference evidence="3" key="1">
    <citation type="submission" date="2017-01" db="EMBL/GenBank/DDBJ databases">
        <authorList>
            <person name="Wang Y."/>
            <person name="White M."/>
            <person name="Kvist S."/>
            <person name="Moncalvo J.-M."/>
        </authorList>
    </citation>
    <scope>NUCLEOTIDE SEQUENCE [LARGE SCALE GENOMIC DNA]</scope>
    <source>
        <strain evidence="3">ID-206-W2</strain>
    </source>
</reference>